<dbReference type="InterPro" id="IPR001138">
    <property type="entry name" value="Zn2Cys6_DnaBD"/>
</dbReference>
<dbReference type="PROSITE" id="PS50048">
    <property type="entry name" value="ZN2_CY6_FUNGAL_2"/>
    <property type="match status" value="1"/>
</dbReference>
<evidence type="ECO:0000313" key="3">
    <source>
        <dbReference type="EMBL" id="ORY36668.1"/>
    </source>
</evidence>
<dbReference type="Proteomes" id="UP000193642">
    <property type="component" value="Unassembled WGS sequence"/>
</dbReference>
<dbReference type="GO" id="GO:0000981">
    <property type="term" value="F:DNA-binding transcription factor activity, RNA polymerase II-specific"/>
    <property type="evidence" value="ECO:0007669"/>
    <property type="project" value="InterPro"/>
</dbReference>
<gene>
    <name evidence="3" type="ORF">BCR33DRAFT_721881</name>
</gene>
<evidence type="ECO:0000313" key="4">
    <source>
        <dbReference type="Proteomes" id="UP000193642"/>
    </source>
</evidence>
<dbReference type="Gene3D" id="4.10.240.10">
    <property type="entry name" value="Zn(2)-C6 fungal-type DNA-binding domain"/>
    <property type="match status" value="1"/>
</dbReference>
<sequence>MKSRSVISMHSREDEAAAVLMLELSGHWQRSPLPKSIRPGTVSNTFVRRFSCDNCRLKKKRCDVKKPLCTRCVGTGIACVYDGHIGSSSLSLDEDVVHSRAIACVGCHGEMEWLVCSNCSAKREECQYFKPTLPELTLSPPIHETDLNIDEPAQNPPGQLVISSLVSQQDLSTSPVNDISPLHSAVTTKAPTKPTISNSKKTQKTLQQQPSPPPTAPSINSDKSLNELVLARFPPPPATSNIVKRLTCGKLWIKNGEGDKVYCCVARECVRQYGTANGLKVGSCERLCD</sequence>
<dbReference type="PROSITE" id="PS00463">
    <property type="entry name" value="ZN2_CY6_FUNGAL_1"/>
    <property type="match status" value="1"/>
</dbReference>
<dbReference type="SMART" id="SM00066">
    <property type="entry name" value="GAL4"/>
    <property type="match status" value="1"/>
</dbReference>
<feature type="region of interest" description="Disordered" evidence="1">
    <location>
        <begin position="172"/>
        <end position="221"/>
    </location>
</feature>
<reference evidence="3 4" key="1">
    <citation type="submission" date="2016-07" db="EMBL/GenBank/DDBJ databases">
        <title>Pervasive Adenine N6-methylation of Active Genes in Fungi.</title>
        <authorList>
            <consortium name="DOE Joint Genome Institute"/>
            <person name="Mondo S.J."/>
            <person name="Dannebaum R.O."/>
            <person name="Kuo R.C."/>
            <person name="Labutti K."/>
            <person name="Haridas S."/>
            <person name="Kuo A."/>
            <person name="Salamov A."/>
            <person name="Ahrendt S.R."/>
            <person name="Lipzen A."/>
            <person name="Sullivan W."/>
            <person name="Andreopoulos W.B."/>
            <person name="Clum A."/>
            <person name="Lindquist E."/>
            <person name="Daum C."/>
            <person name="Ramamoorthy G.K."/>
            <person name="Gryganskyi A."/>
            <person name="Culley D."/>
            <person name="Magnuson J.K."/>
            <person name="James T.Y."/>
            <person name="O'Malley M.A."/>
            <person name="Stajich J.E."/>
            <person name="Spatafora J.W."/>
            <person name="Visel A."/>
            <person name="Grigoriev I.V."/>
        </authorList>
    </citation>
    <scope>NUCLEOTIDE SEQUENCE [LARGE SCALE GENOMIC DNA]</scope>
    <source>
        <strain evidence="3 4">JEL800</strain>
    </source>
</reference>
<name>A0A1Y2BPJ5_9FUNG</name>
<dbReference type="SUPFAM" id="SSF57701">
    <property type="entry name" value="Zn2/Cys6 DNA-binding domain"/>
    <property type="match status" value="1"/>
</dbReference>
<comment type="caution">
    <text evidence="3">The sequence shown here is derived from an EMBL/GenBank/DDBJ whole genome shotgun (WGS) entry which is preliminary data.</text>
</comment>
<evidence type="ECO:0000256" key="1">
    <source>
        <dbReference type="SAM" id="MobiDB-lite"/>
    </source>
</evidence>
<evidence type="ECO:0000259" key="2">
    <source>
        <dbReference type="PROSITE" id="PS50048"/>
    </source>
</evidence>
<dbReference type="OrthoDB" id="2159586at2759"/>
<feature type="compositionally biased region" description="Polar residues" evidence="1">
    <location>
        <begin position="185"/>
        <end position="198"/>
    </location>
</feature>
<keyword evidence="4" id="KW-1185">Reference proteome</keyword>
<dbReference type="GO" id="GO:0008270">
    <property type="term" value="F:zinc ion binding"/>
    <property type="evidence" value="ECO:0007669"/>
    <property type="project" value="InterPro"/>
</dbReference>
<dbReference type="InterPro" id="IPR036864">
    <property type="entry name" value="Zn2-C6_fun-type_DNA-bd_sf"/>
</dbReference>
<dbReference type="Pfam" id="PF00172">
    <property type="entry name" value="Zn_clus"/>
    <property type="match status" value="1"/>
</dbReference>
<proteinExistence type="predicted"/>
<dbReference type="CDD" id="cd00067">
    <property type="entry name" value="GAL4"/>
    <property type="match status" value="1"/>
</dbReference>
<organism evidence="3 4">
    <name type="scientific">Rhizoclosmatium globosum</name>
    <dbReference type="NCBI Taxonomy" id="329046"/>
    <lineage>
        <taxon>Eukaryota</taxon>
        <taxon>Fungi</taxon>
        <taxon>Fungi incertae sedis</taxon>
        <taxon>Chytridiomycota</taxon>
        <taxon>Chytridiomycota incertae sedis</taxon>
        <taxon>Chytridiomycetes</taxon>
        <taxon>Chytridiales</taxon>
        <taxon>Chytriomycetaceae</taxon>
        <taxon>Rhizoclosmatium</taxon>
    </lineage>
</organism>
<dbReference type="AlphaFoldDB" id="A0A1Y2BPJ5"/>
<dbReference type="EMBL" id="MCGO01000054">
    <property type="protein sequence ID" value="ORY36668.1"/>
    <property type="molecule type" value="Genomic_DNA"/>
</dbReference>
<protein>
    <recommendedName>
        <fullName evidence="2">Zn(2)-C6 fungal-type domain-containing protein</fullName>
    </recommendedName>
</protein>
<feature type="domain" description="Zn(2)-C6 fungal-type" evidence="2">
    <location>
        <begin position="51"/>
        <end position="81"/>
    </location>
</feature>
<accession>A0A1Y2BPJ5</accession>